<evidence type="ECO:0000313" key="2">
    <source>
        <dbReference type="EMBL" id="KAF0774191.1"/>
    </source>
</evidence>
<organism evidence="2 3">
    <name type="scientific">Aphis craccivora</name>
    <name type="common">Cowpea aphid</name>
    <dbReference type="NCBI Taxonomy" id="307492"/>
    <lineage>
        <taxon>Eukaryota</taxon>
        <taxon>Metazoa</taxon>
        <taxon>Ecdysozoa</taxon>
        <taxon>Arthropoda</taxon>
        <taxon>Hexapoda</taxon>
        <taxon>Insecta</taxon>
        <taxon>Pterygota</taxon>
        <taxon>Neoptera</taxon>
        <taxon>Paraneoptera</taxon>
        <taxon>Hemiptera</taxon>
        <taxon>Sternorrhyncha</taxon>
        <taxon>Aphidomorpha</taxon>
        <taxon>Aphidoidea</taxon>
        <taxon>Aphididae</taxon>
        <taxon>Aphidini</taxon>
        <taxon>Aphis</taxon>
        <taxon>Aphis</taxon>
    </lineage>
</organism>
<keyword evidence="3" id="KW-1185">Reference proteome</keyword>
<feature type="compositionally biased region" description="Basic residues" evidence="1">
    <location>
        <begin position="70"/>
        <end position="84"/>
    </location>
</feature>
<evidence type="ECO:0000313" key="3">
    <source>
        <dbReference type="Proteomes" id="UP000478052"/>
    </source>
</evidence>
<gene>
    <name evidence="2" type="ORF">FWK35_00002637</name>
</gene>
<protein>
    <submittedName>
        <fullName evidence="2">Teneurin-m isoform X1</fullName>
    </submittedName>
</protein>
<accession>A0A6G0ZRG6</accession>
<dbReference type="EMBL" id="VUJU01000002">
    <property type="protein sequence ID" value="KAF0774191.1"/>
    <property type="molecule type" value="Genomic_DNA"/>
</dbReference>
<dbReference type="AlphaFoldDB" id="A0A6G0ZRG6"/>
<proteinExistence type="predicted"/>
<feature type="region of interest" description="Disordered" evidence="1">
    <location>
        <begin position="47"/>
        <end position="84"/>
    </location>
</feature>
<comment type="caution">
    <text evidence="2">The sequence shown here is derived from an EMBL/GenBank/DDBJ whole genome shotgun (WGS) entry which is preliminary data.</text>
</comment>
<dbReference type="OrthoDB" id="7677957at2759"/>
<name>A0A6G0ZRG6_APHCR</name>
<sequence>MKYAPRCLIKRKRYIFVLSSYSKSTALSLDCTLPFCDARKANRAYQPYQHRGDSSDGECDEDTTEFQPNRHQHSLQHQYHRHRRPNHTYQQPGALLNTDTSGTSGNCSDATLTDSELAFTRDATLQLHDGGKSDIFVSIT</sequence>
<dbReference type="Proteomes" id="UP000478052">
    <property type="component" value="Unassembled WGS sequence"/>
</dbReference>
<reference evidence="2 3" key="1">
    <citation type="submission" date="2019-08" db="EMBL/GenBank/DDBJ databases">
        <title>Whole genome of Aphis craccivora.</title>
        <authorList>
            <person name="Voronova N.V."/>
            <person name="Shulinski R.S."/>
            <person name="Bandarenka Y.V."/>
            <person name="Zhorov D.G."/>
            <person name="Warner D."/>
        </authorList>
    </citation>
    <scope>NUCLEOTIDE SEQUENCE [LARGE SCALE GENOMIC DNA]</scope>
    <source>
        <strain evidence="2">180601</strain>
        <tissue evidence="2">Whole Body</tissue>
    </source>
</reference>
<evidence type="ECO:0000256" key="1">
    <source>
        <dbReference type="SAM" id="MobiDB-lite"/>
    </source>
</evidence>
<feature type="compositionally biased region" description="Acidic residues" evidence="1">
    <location>
        <begin position="55"/>
        <end position="64"/>
    </location>
</feature>